<dbReference type="Gene3D" id="3.40.390.10">
    <property type="entry name" value="Collagenase (Catalytic Domain)"/>
    <property type="match status" value="1"/>
</dbReference>
<proteinExistence type="predicted"/>
<evidence type="ECO:0000256" key="2">
    <source>
        <dbReference type="SAM" id="SignalP"/>
    </source>
</evidence>
<gene>
    <name evidence="3" type="ORF">NLJ89_g2666</name>
</gene>
<evidence type="ECO:0000256" key="1">
    <source>
        <dbReference type="SAM" id="MobiDB-lite"/>
    </source>
</evidence>
<dbReference type="SUPFAM" id="SSF55486">
    <property type="entry name" value="Metalloproteases ('zincins'), catalytic domain"/>
    <property type="match status" value="1"/>
</dbReference>
<dbReference type="AlphaFoldDB" id="A0A9W8MW94"/>
<organism evidence="3 4">
    <name type="scientific">Agrocybe chaxingu</name>
    <dbReference type="NCBI Taxonomy" id="84603"/>
    <lineage>
        <taxon>Eukaryota</taxon>
        <taxon>Fungi</taxon>
        <taxon>Dikarya</taxon>
        <taxon>Basidiomycota</taxon>
        <taxon>Agaricomycotina</taxon>
        <taxon>Agaricomycetes</taxon>
        <taxon>Agaricomycetidae</taxon>
        <taxon>Agaricales</taxon>
        <taxon>Agaricineae</taxon>
        <taxon>Strophariaceae</taxon>
        <taxon>Agrocybe</taxon>
    </lineage>
</organism>
<protein>
    <recommendedName>
        <fullName evidence="5">Lysine-specific metallo-endopeptidase domain-containing protein</fullName>
    </recommendedName>
</protein>
<evidence type="ECO:0000313" key="4">
    <source>
        <dbReference type="Proteomes" id="UP001148786"/>
    </source>
</evidence>
<dbReference type="InterPro" id="IPR024079">
    <property type="entry name" value="MetalloPept_cat_dom_sf"/>
</dbReference>
<accession>A0A9W8MW94</accession>
<dbReference type="GO" id="GO:0008237">
    <property type="term" value="F:metallopeptidase activity"/>
    <property type="evidence" value="ECO:0007669"/>
    <property type="project" value="InterPro"/>
</dbReference>
<feature type="signal peptide" evidence="2">
    <location>
        <begin position="1"/>
        <end position="21"/>
    </location>
</feature>
<reference evidence="3" key="1">
    <citation type="submission" date="2022-07" db="EMBL/GenBank/DDBJ databases">
        <title>Genome Sequence of Agrocybe chaxingu.</title>
        <authorList>
            <person name="Buettner E."/>
        </authorList>
    </citation>
    <scope>NUCLEOTIDE SEQUENCE</scope>
    <source>
        <strain evidence="3">MP-N11</strain>
    </source>
</reference>
<keyword evidence="2" id="KW-0732">Signal</keyword>
<sequence length="276" mass="29035">MSFSTSFAALLVAALSVQTLAAPLTAKIGSDGSQANRQAIENAMPVANQKIKNMQAVIGSSNAKSHPAVRKAFGNDANVGKIGKTVDKLANGRIVVPHTDSAPGVTEGATNPRNGHVTFGSTFYQSGKSSNSRAGTIIHEASHALGKTVDAFDRNGKPYKYGESLPSDKVRAGVQVGYKDSNMDSLKASSSKKMHHNADSYRVFADECPEAREDLFERAMLEDDIEIREFLFRRACKPGAKGVKAPAGKATPAKTAPKAAAAKPATKPAAPKGGRK</sequence>
<feature type="region of interest" description="Disordered" evidence="1">
    <location>
        <begin position="239"/>
        <end position="276"/>
    </location>
</feature>
<comment type="caution">
    <text evidence="3">The sequence shown here is derived from an EMBL/GenBank/DDBJ whole genome shotgun (WGS) entry which is preliminary data.</text>
</comment>
<dbReference type="Proteomes" id="UP001148786">
    <property type="component" value="Unassembled WGS sequence"/>
</dbReference>
<evidence type="ECO:0008006" key="5">
    <source>
        <dbReference type="Google" id="ProtNLM"/>
    </source>
</evidence>
<keyword evidence="4" id="KW-1185">Reference proteome</keyword>
<name>A0A9W8MW94_9AGAR</name>
<feature type="chain" id="PRO_5040983462" description="Lysine-specific metallo-endopeptidase domain-containing protein" evidence="2">
    <location>
        <begin position="22"/>
        <end position="276"/>
    </location>
</feature>
<evidence type="ECO:0000313" key="3">
    <source>
        <dbReference type="EMBL" id="KAJ3513938.1"/>
    </source>
</evidence>
<dbReference type="OrthoDB" id="3067737at2759"/>
<dbReference type="EMBL" id="JANKHO010000171">
    <property type="protein sequence ID" value="KAJ3513938.1"/>
    <property type="molecule type" value="Genomic_DNA"/>
</dbReference>